<reference evidence="4 5" key="1">
    <citation type="submission" date="2015-08" db="EMBL/GenBank/DDBJ databases">
        <title>Genome sequencing of Penicillium nordicum.</title>
        <authorList>
            <person name="Nguyen H.D."/>
            <person name="Seifert K.A."/>
        </authorList>
    </citation>
    <scope>NUCLEOTIDE SEQUENCE [LARGE SCALE GENOMIC DNA]</scope>
    <source>
        <strain evidence="4 5">DAOMC 185683</strain>
    </source>
</reference>
<dbReference type="SUPFAM" id="SSF51735">
    <property type="entry name" value="NAD(P)-binding Rossmann-fold domains"/>
    <property type="match status" value="1"/>
</dbReference>
<dbReference type="Gene3D" id="3.40.50.720">
    <property type="entry name" value="NAD(P)-binding Rossmann-like Domain"/>
    <property type="match status" value="1"/>
</dbReference>
<dbReference type="InterPro" id="IPR002347">
    <property type="entry name" value="SDR_fam"/>
</dbReference>
<evidence type="ECO:0000256" key="2">
    <source>
        <dbReference type="ARBA" id="ARBA00022857"/>
    </source>
</evidence>
<name>A0A0N0RYV9_9EURO</name>
<comment type="caution">
    <text evidence="4">The sequence shown here is derived from an EMBL/GenBank/DDBJ whole genome shotgun (WGS) entry which is preliminary data.</text>
</comment>
<keyword evidence="5" id="KW-1185">Reference proteome</keyword>
<dbReference type="STRING" id="229535.A0A0N0RYV9"/>
<dbReference type="EMBL" id="LHQQ01000085">
    <property type="protein sequence ID" value="KOS43279.1"/>
    <property type="molecule type" value="Genomic_DNA"/>
</dbReference>
<keyword evidence="3" id="KW-0560">Oxidoreductase</keyword>
<dbReference type="PRINTS" id="PR00081">
    <property type="entry name" value="GDHRDH"/>
</dbReference>
<proteinExistence type="inferred from homology"/>
<dbReference type="Proteomes" id="UP000037696">
    <property type="component" value="Unassembled WGS sequence"/>
</dbReference>
<organism evidence="4 5">
    <name type="scientific">Penicillium nordicum</name>
    <dbReference type="NCBI Taxonomy" id="229535"/>
    <lineage>
        <taxon>Eukaryota</taxon>
        <taxon>Fungi</taxon>
        <taxon>Dikarya</taxon>
        <taxon>Ascomycota</taxon>
        <taxon>Pezizomycotina</taxon>
        <taxon>Eurotiomycetes</taxon>
        <taxon>Eurotiomycetidae</taxon>
        <taxon>Eurotiales</taxon>
        <taxon>Aspergillaceae</taxon>
        <taxon>Penicillium</taxon>
    </lineage>
</organism>
<comment type="similarity">
    <text evidence="1">Belongs to the short-chain dehydrogenases/reductases (SDR) family.</text>
</comment>
<evidence type="ECO:0008006" key="6">
    <source>
        <dbReference type="Google" id="ProtNLM"/>
    </source>
</evidence>
<dbReference type="InterPro" id="IPR036291">
    <property type="entry name" value="NAD(P)-bd_dom_sf"/>
</dbReference>
<dbReference type="GO" id="GO:0016491">
    <property type="term" value="F:oxidoreductase activity"/>
    <property type="evidence" value="ECO:0007669"/>
    <property type="project" value="UniProtKB-KW"/>
</dbReference>
<protein>
    <recommendedName>
        <fullName evidence="6">Ketoreductase (KR) domain-containing protein</fullName>
    </recommendedName>
</protein>
<evidence type="ECO:0000256" key="1">
    <source>
        <dbReference type="ARBA" id="ARBA00006484"/>
    </source>
</evidence>
<keyword evidence="2" id="KW-0521">NADP</keyword>
<sequence length="359" mass="40851">MTLVEIRESSRPRDFAHSNSQAKMAGIFTYRYFSLGHIPTLNGRVAVVTGGQAGIGKEITTQLLLHDIEKVIIIARSEDKYTAACKEWGHRKGILLENDTRVEFVKCDLGDIQDVKAAVEKIKQITDRIHILVCNAAISVQNEYKRSPQNIERVFATNCVGHQVLTTLLLPLLKNGVTLSNDGRIVVTSSSFHFWCQQLDLDLLFSSSRVKWPALYDGIWRYGRSKLGNILFAKELSRRLLEDEDPASKQIYVNSFFPGNIVTDQWFGWDSYFGRFLGWLIRAAGSWLGQSLEDGATTALYLATSQEVREQNHRGQYFIPTATLCEPSAISRDRKLARELWDWIDAQATEILGWDWQYQ</sequence>
<dbReference type="PANTHER" id="PTHR24320:SF154">
    <property type="entry name" value="OXIDOREDUCTASE, SHORT-CHAIN DEHYDROGENASE_REDUCTASE FAMILY (AFU_ORTHOLOGUE AFUA_2G04560)"/>
    <property type="match status" value="1"/>
</dbReference>
<evidence type="ECO:0000313" key="5">
    <source>
        <dbReference type="Proteomes" id="UP000037696"/>
    </source>
</evidence>
<dbReference type="OrthoDB" id="191139at2759"/>
<dbReference type="Pfam" id="PF00106">
    <property type="entry name" value="adh_short"/>
    <property type="match status" value="1"/>
</dbReference>
<evidence type="ECO:0000256" key="3">
    <source>
        <dbReference type="ARBA" id="ARBA00023002"/>
    </source>
</evidence>
<dbReference type="AlphaFoldDB" id="A0A0N0RYV9"/>
<accession>A0A0N0RYV9</accession>
<evidence type="ECO:0000313" key="4">
    <source>
        <dbReference type="EMBL" id="KOS43279.1"/>
    </source>
</evidence>
<gene>
    <name evidence="4" type="ORF">ACN38_g5824</name>
</gene>
<dbReference type="PANTHER" id="PTHR24320">
    <property type="entry name" value="RETINOL DEHYDROGENASE"/>
    <property type="match status" value="1"/>
</dbReference>